<comment type="caution">
    <text evidence="2">The sequence shown here is derived from an EMBL/GenBank/DDBJ whole genome shotgun (WGS) entry which is preliminary data.</text>
</comment>
<feature type="region of interest" description="Disordered" evidence="1">
    <location>
        <begin position="1"/>
        <end position="34"/>
    </location>
</feature>
<dbReference type="Proteomes" id="UP000557688">
    <property type="component" value="Unassembled WGS sequence"/>
</dbReference>
<reference evidence="2 3" key="1">
    <citation type="submission" date="2020-08" db="EMBL/GenBank/DDBJ databases">
        <title>Genomic Encyclopedia of Type Strains, Phase III (KMG-III): the genomes of soil and plant-associated and newly described type strains.</title>
        <authorList>
            <person name="Whitman W."/>
        </authorList>
    </citation>
    <scope>NUCLEOTIDE SEQUENCE [LARGE SCALE GENOMIC DNA]</scope>
    <source>
        <strain evidence="2 3">CECT 8088</strain>
    </source>
</reference>
<evidence type="ECO:0000313" key="2">
    <source>
        <dbReference type="EMBL" id="MBB3175258.1"/>
    </source>
</evidence>
<gene>
    <name evidence="2" type="ORF">FHR90_003112</name>
</gene>
<name>A0A839UY29_9PROT</name>
<accession>A0A839UY29</accession>
<keyword evidence="3" id="KW-1185">Reference proteome</keyword>
<protein>
    <submittedName>
        <fullName evidence="2">Uncharacterized protein</fullName>
    </submittedName>
</protein>
<dbReference type="RefSeq" id="WP_183275506.1">
    <property type="nucleotide sequence ID" value="NZ_JACHXV010000023.1"/>
</dbReference>
<dbReference type="EMBL" id="JACHXV010000023">
    <property type="protein sequence ID" value="MBB3175258.1"/>
    <property type="molecule type" value="Genomic_DNA"/>
</dbReference>
<dbReference type="AlphaFoldDB" id="A0A839UY29"/>
<organism evidence="2 3">
    <name type="scientific">Endobacter medicaginis</name>
    <dbReference type="NCBI Taxonomy" id="1181271"/>
    <lineage>
        <taxon>Bacteria</taxon>
        <taxon>Pseudomonadati</taxon>
        <taxon>Pseudomonadota</taxon>
        <taxon>Alphaproteobacteria</taxon>
        <taxon>Acetobacterales</taxon>
        <taxon>Acetobacteraceae</taxon>
        <taxon>Endobacter</taxon>
    </lineage>
</organism>
<proteinExistence type="predicted"/>
<evidence type="ECO:0000313" key="3">
    <source>
        <dbReference type="Proteomes" id="UP000557688"/>
    </source>
</evidence>
<sequence length="255" mass="26069">MDFEPLSVPRGDVGAGIGAAGHEGGALGAGRRGDDAFQQEVGRAAMPGAWPEGEAPLAAHVQQDAGGDAAVLHEPAEALAAPVVAERPAVQPVAERVPEQAAEPAIPAGLSPETEALLERLENIRPRPEAQSTGYGRGVAERLAARIDGDKNVALQTQRLDNAISKLRGVGASGDDEKITAATKEALDAAKDLDSARKDIEKMVTTGAGNSITRFTTPIAAAVGGAGLAASLGLGIYTADQTHKRDEKNAQAKNA</sequence>
<feature type="compositionally biased region" description="Gly residues" evidence="1">
    <location>
        <begin position="13"/>
        <end position="30"/>
    </location>
</feature>
<evidence type="ECO:0000256" key="1">
    <source>
        <dbReference type="SAM" id="MobiDB-lite"/>
    </source>
</evidence>